<dbReference type="EMBL" id="JAQLKE010000004">
    <property type="protein sequence ID" value="MDB7082954.1"/>
    <property type="molecule type" value="Genomic_DNA"/>
</dbReference>
<evidence type="ECO:0000313" key="4">
    <source>
        <dbReference type="Proteomes" id="UP000261032"/>
    </source>
</evidence>
<gene>
    <name evidence="3" type="ORF">DXB93_00845</name>
    <name evidence="2" type="ORF">PM738_04000</name>
</gene>
<dbReference type="SUPFAM" id="SSF46785">
    <property type="entry name" value="Winged helix' DNA-binding domain"/>
    <property type="match status" value="1"/>
</dbReference>
<dbReference type="PROSITE" id="PS50944">
    <property type="entry name" value="HTH_DTXR"/>
    <property type="match status" value="1"/>
</dbReference>
<dbReference type="Proteomes" id="UP001211987">
    <property type="component" value="Unassembled WGS sequence"/>
</dbReference>
<dbReference type="InterPro" id="IPR022689">
    <property type="entry name" value="Iron_dep_repressor"/>
</dbReference>
<evidence type="ECO:0000313" key="2">
    <source>
        <dbReference type="EMBL" id="MDB7082954.1"/>
    </source>
</evidence>
<name>A0A3E3EH61_9FIRM</name>
<feature type="domain" description="HTH dtxR-type" evidence="1">
    <location>
        <begin position="22"/>
        <end position="83"/>
    </location>
</feature>
<dbReference type="RefSeq" id="WP_003538787.1">
    <property type="nucleotide sequence ID" value="NZ_AP031443.1"/>
</dbReference>
<organism evidence="3 4">
    <name type="scientific">Thomasclavelia ramosa</name>
    <dbReference type="NCBI Taxonomy" id="1547"/>
    <lineage>
        <taxon>Bacteria</taxon>
        <taxon>Bacillati</taxon>
        <taxon>Bacillota</taxon>
        <taxon>Erysipelotrichia</taxon>
        <taxon>Erysipelotrichales</taxon>
        <taxon>Coprobacillaceae</taxon>
        <taxon>Thomasclavelia</taxon>
    </lineage>
</organism>
<dbReference type="GO" id="GO:0003700">
    <property type="term" value="F:DNA-binding transcription factor activity"/>
    <property type="evidence" value="ECO:0007669"/>
    <property type="project" value="InterPro"/>
</dbReference>
<dbReference type="InterPro" id="IPR050536">
    <property type="entry name" value="DtxR_MntR_Metal-Reg"/>
</dbReference>
<reference evidence="2" key="2">
    <citation type="submission" date="2023-01" db="EMBL/GenBank/DDBJ databases">
        <title>Human gut microbiome strain richness.</title>
        <authorList>
            <person name="Chen-Liaw A."/>
        </authorList>
    </citation>
    <scope>NUCLEOTIDE SEQUENCE</scope>
    <source>
        <strain evidence="2">1001217st2_G6_1001217B_191108</strain>
    </source>
</reference>
<dbReference type="SMART" id="SM00529">
    <property type="entry name" value="HTH_DTXR"/>
    <property type="match status" value="1"/>
</dbReference>
<protein>
    <submittedName>
        <fullName evidence="3">MarR family transcriptional regulator</fullName>
    </submittedName>
</protein>
<dbReference type="GO" id="GO:0046914">
    <property type="term" value="F:transition metal ion binding"/>
    <property type="evidence" value="ECO:0007669"/>
    <property type="project" value="InterPro"/>
</dbReference>
<proteinExistence type="predicted"/>
<dbReference type="GO" id="GO:0046983">
    <property type="term" value="F:protein dimerization activity"/>
    <property type="evidence" value="ECO:0007669"/>
    <property type="project" value="InterPro"/>
</dbReference>
<dbReference type="SUPFAM" id="SSF47979">
    <property type="entry name" value="Iron-dependent repressor protein, dimerization domain"/>
    <property type="match status" value="1"/>
</dbReference>
<dbReference type="InterPro" id="IPR022687">
    <property type="entry name" value="HTH_DTXR"/>
</dbReference>
<dbReference type="PANTHER" id="PTHR33238:SF7">
    <property type="entry name" value="IRON-DEPENDENT TRANSCRIPTIONAL REGULATOR"/>
    <property type="match status" value="1"/>
</dbReference>
<dbReference type="InterPro" id="IPR036421">
    <property type="entry name" value="Fe_dep_repressor_sf"/>
</dbReference>
<dbReference type="EMBL" id="QUSL01000001">
    <property type="protein sequence ID" value="RGD87247.1"/>
    <property type="molecule type" value="Genomic_DNA"/>
</dbReference>
<evidence type="ECO:0000313" key="3">
    <source>
        <dbReference type="EMBL" id="RGD87247.1"/>
    </source>
</evidence>
<dbReference type="GO" id="GO:0003677">
    <property type="term" value="F:DNA binding"/>
    <property type="evidence" value="ECO:0007669"/>
    <property type="project" value="InterPro"/>
</dbReference>
<dbReference type="Pfam" id="PF01325">
    <property type="entry name" value="Fe_dep_repress"/>
    <property type="match status" value="1"/>
</dbReference>
<comment type="caution">
    <text evidence="3">The sequence shown here is derived from an EMBL/GenBank/DDBJ whole genome shotgun (WGS) entry which is preliminary data.</text>
</comment>
<evidence type="ECO:0000259" key="1">
    <source>
        <dbReference type="PROSITE" id="PS50944"/>
    </source>
</evidence>
<dbReference type="Proteomes" id="UP000261032">
    <property type="component" value="Unassembled WGS sequence"/>
</dbReference>
<dbReference type="InterPro" id="IPR036388">
    <property type="entry name" value="WH-like_DNA-bd_sf"/>
</dbReference>
<dbReference type="InterPro" id="IPR036390">
    <property type="entry name" value="WH_DNA-bd_sf"/>
</dbReference>
<dbReference type="Gene3D" id="1.10.60.10">
    <property type="entry name" value="Iron dependent repressor, metal binding and dimerisation domain"/>
    <property type="match status" value="1"/>
</dbReference>
<dbReference type="GeneID" id="64196866"/>
<accession>A0A3E3EH61</accession>
<reference evidence="3 4" key="1">
    <citation type="submission" date="2018-08" db="EMBL/GenBank/DDBJ databases">
        <title>A genome reference for cultivated species of the human gut microbiota.</title>
        <authorList>
            <person name="Zou Y."/>
            <person name="Xue W."/>
            <person name="Luo G."/>
        </authorList>
    </citation>
    <scope>NUCLEOTIDE SEQUENCE [LARGE SCALE GENOMIC DNA]</scope>
    <source>
        <strain evidence="3 4">OM06-4</strain>
    </source>
</reference>
<dbReference type="Gene3D" id="1.10.10.10">
    <property type="entry name" value="Winged helix-like DNA-binding domain superfamily/Winged helix DNA-binding domain"/>
    <property type="match status" value="1"/>
</dbReference>
<dbReference type="AlphaFoldDB" id="A0A3E3EH61"/>
<sequence length="143" mass="16880">MNNDENAYFTFKGYQLNNDSNLTSSMEDYLEMIIRLKEKQPFVRINELANNLNVRPSSASKMVTKLSQEGFLEYQKYGIITLTELGKQWGEYFIYRHQVLNNFLCLLNNSHNELEQVEKIEHFLNKKTIDNLALLTKELHNLQ</sequence>
<dbReference type="PANTHER" id="PTHR33238">
    <property type="entry name" value="IRON (METAL) DEPENDENT REPRESSOR, DTXR FAMILY"/>
    <property type="match status" value="1"/>
</dbReference>